<feature type="domain" description="AMP-dependent synthetase/ligase" evidence="3">
    <location>
        <begin position="47"/>
        <end position="288"/>
    </location>
</feature>
<evidence type="ECO:0000313" key="4">
    <source>
        <dbReference type="EMBL" id="CEM39320.1"/>
    </source>
</evidence>
<protein>
    <recommendedName>
        <fullName evidence="3">AMP-dependent synthetase/ligase domain-containing protein</fullName>
    </recommendedName>
</protein>
<dbReference type="PANTHER" id="PTHR43272:SF33">
    <property type="entry name" value="AMP-BINDING DOMAIN-CONTAINING PROTEIN-RELATED"/>
    <property type="match status" value="1"/>
</dbReference>
<dbReference type="PANTHER" id="PTHR43272">
    <property type="entry name" value="LONG-CHAIN-FATTY-ACID--COA LIGASE"/>
    <property type="match status" value="1"/>
</dbReference>
<evidence type="ECO:0000259" key="3">
    <source>
        <dbReference type="Pfam" id="PF00501"/>
    </source>
</evidence>
<evidence type="ECO:0000256" key="2">
    <source>
        <dbReference type="ARBA" id="ARBA00022840"/>
    </source>
</evidence>
<dbReference type="EMBL" id="CDMZ01001921">
    <property type="protein sequence ID" value="CEM39320.1"/>
    <property type="molecule type" value="Genomic_DNA"/>
</dbReference>
<dbReference type="InterPro" id="IPR020845">
    <property type="entry name" value="AMP-binding_CS"/>
</dbReference>
<dbReference type="PhylomeDB" id="A0A0G4H663"/>
<accession>A0A0G4H663</accession>
<keyword evidence="1" id="KW-0547">Nucleotide-binding</keyword>
<evidence type="ECO:0000256" key="1">
    <source>
        <dbReference type="ARBA" id="ARBA00022741"/>
    </source>
</evidence>
<dbReference type="GO" id="GO:0005524">
    <property type="term" value="F:ATP binding"/>
    <property type="evidence" value="ECO:0007669"/>
    <property type="project" value="UniProtKB-KW"/>
</dbReference>
<dbReference type="GO" id="GO:0016020">
    <property type="term" value="C:membrane"/>
    <property type="evidence" value="ECO:0007669"/>
    <property type="project" value="TreeGrafter"/>
</dbReference>
<dbReference type="VEuPathDB" id="CryptoDB:Cvel_24841"/>
<reference evidence="4" key="1">
    <citation type="submission" date="2014-11" db="EMBL/GenBank/DDBJ databases">
        <authorList>
            <person name="Otto D Thomas"/>
            <person name="Naeem Raeece"/>
        </authorList>
    </citation>
    <scope>NUCLEOTIDE SEQUENCE</scope>
</reference>
<organism evidence="4">
    <name type="scientific">Chromera velia CCMP2878</name>
    <dbReference type="NCBI Taxonomy" id="1169474"/>
    <lineage>
        <taxon>Eukaryota</taxon>
        <taxon>Sar</taxon>
        <taxon>Alveolata</taxon>
        <taxon>Colpodellida</taxon>
        <taxon>Chromeraceae</taxon>
        <taxon>Chromera</taxon>
    </lineage>
</organism>
<dbReference type="Gene3D" id="3.40.50.12780">
    <property type="entry name" value="N-terminal domain of ligase-like"/>
    <property type="match status" value="1"/>
</dbReference>
<dbReference type="PROSITE" id="PS00455">
    <property type="entry name" value="AMP_BINDING"/>
    <property type="match status" value="1"/>
</dbReference>
<dbReference type="Pfam" id="PF00501">
    <property type="entry name" value="AMP-binding"/>
    <property type="match status" value="1"/>
</dbReference>
<gene>
    <name evidence="4" type="ORF">Cvel_24841</name>
</gene>
<keyword evidence="2" id="KW-0067">ATP-binding</keyword>
<proteinExistence type="predicted"/>
<dbReference type="InterPro" id="IPR042099">
    <property type="entry name" value="ANL_N_sf"/>
</dbReference>
<dbReference type="SUPFAM" id="SSF56801">
    <property type="entry name" value="Acetyl-CoA synthetase-like"/>
    <property type="match status" value="1"/>
</dbReference>
<dbReference type="AlphaFoldDB" id="A0A0G4H663"/>
<sequence>MASDSAKGASRTHVRVHEWASLLRQAEALGLSEEGRAGPQKVLLASERGGIFPQLSSDSVSVEDDKLFALMMTSGSTGSPKAAMFTDRMWTVDTGHAMYMPNYRNVSFIPLSHSSDLMRTFETLLNGGCTGFARYDSTGTAVEDLIEDVGMLRPAMIVAPPRVWNCLYEKFQRRLREGEGREKEIERLNEDFRNMMGGRLQVVCTGGAPTAQRVMEWLEGTFSCGVLESYGATECGAIATNGVVEAGVQVQLRALSEGRGGAVTDSSVAPPSFGEVMVKSPNLFAGYLDLPALTRECFDAEGWYATGDLGRLDSEGHLSCVGRVKHTFKLSSGEYYYPDELEKLYEGAEGVNAVCIHGEPCEATVIAICVVNTNCGLSDHEILKAFQKRGKEADKKSFEIPGGVICERHMERTMENGMLTMSLKI</sequence>
<name>A0A0G4H663_9ALVE</name>
<dbReference type="GO" id="GO:0004467">
    <property type="term" value="F:long-chain fatty acid-CoA ligase activity"/>
    <property type="evidence" value="ECO:0007669"/>
    <property type="project" value="TreeGrafter"/>
</dbReference>
<dbReference type="InterPro" id="IPR000873">
    <property type="entry name" value="AMP-dep_synth/lig_dom"/>
</dbReference>